<dbReference type="STRING" id="336831.WG68_12610"/>
<dbReference type="PANTHER" id="PTHR24221">
    <property type="entry name" value="ATP-BINDING CASSETTE SUB-FAMILY B"/>
    <property type="match status" value="1"/>
</dbReference>
<dbReference type="PROSITE" id="PS50929">
    <property type="entry name" value="ABC_TM1F"/>
    <property type="match status" value="1"/>
</dbReference>
<comment type="caution">
    <text evidence="10">The sequence shown here is derived from an EMBL/GenBank/DDBJ whole genome shotgun (WGS) entry which is preliminary data.</text>
</comment>
<proteinExistence type="predicted"/>
<keyword evidence="5 7" id="KW-1133">Transmembrane helix</keyword>
<dbReference type="OrthoDB" id="6336411at2"/>
<feature type="transmembrane region" description="Helical" evidence="7">
    <location>
        <begin position="23"/>
        <end position="49"/>
    </location>
</feature>
<dbReference type="RefSeq" id="WP_046558060.1">
    <property type="nucleotide sequence ID" value="NZ_LAHO01000012.1"/>
</dbReference>
<dbReference type="AlphaFoldDB" id="A0A0M2V3J1"/>
<dbReference type="Gene3D" id="3.40.50.300">
    <property type="entry name" value="P-loop containing nucleotide triphosphate hydrolases"/>
    <property type="match status" value="1"/>
</dbReference>
<organism evidence="10 11">
    <name type="scientific">Arsukibacterium ikkense</name>
    <dbReference type="NCBI Taxonomy" id="336831"/>
    <lineage>
        <taxon>Bacteria</taxon>
        <taxon>Pseudomonadati</taxon>
        <taxon>Pseudomonadota</taxon>
        <taxon>Gammaproteobacteria</taxon>
        <taxon>Chromatiales</taxon>
        <taxon>Chromatiaceae</taxon>
        <taxon>Arsukibacterium</taxon>
    </lineage>
</organism>
<dbReference type="InterPro" id="IPR003593">
    <property type="entry name" value="AAA+_ATPase"/>
</dbReference>
<feature type="domain" description="ABC transmembrane type-1" evidence="9">
    <location>
        <begin position="25"/>
        <end position="314"/>
    </location>
</feature>
<evidence type="ECO:0000259" key="9">
    <source>
        <dbReference type="PROSITE" id="PS50929"/>
    </source>
</evidence>
<comment type="subcellular location">
    <subcellularLocation>
        <location evidence="1">Cell membrane</location>
        <topology evidence="1">Multi-pass membrane protein</topology>
    </subcellularLocation>
</comment>
<dbReference type="GO" id="GO:0034040">
    <property type="term" value="F:ATPase-coupled lipid transmembrane transporter activity"/>
    <property type="evidence" value="ECO:0007669"/>
    <property type="project" value="TreeGrafter"/>
</dbReference>
<dbReference type="SMART" id="SM00382">
    <property type="entry name" value="AAA"/>
    <property type="match status" value="1"/>
</dbReference>
<feature type="domain" description="ABC transporter" evidence="8">
    <location>
        <begin position="354"/>
        <end position="577"/>
    </location>
</feature>
<evidence type="ECO:0000259" key="8">
    <source>
        <dbReference type="PROSITE" id="PS50893"/>
    </source>
</evidence>
<dbReference type="InterPro" id="IPR039421">
    <property type="entry name" value="Type_1_exporter"/>
</dbReference>
<feature type="transmembrane region" description="Helical" evidence="7">
    <location>
        <begin position="144"/>
        <end position="164"/>
    </location>
</feature>
<keyword evidence="11" id="KW-1185">Reference proteome</keyword>
<dbReference type="GO" id="GO:0005886">
    <property type="term" value="C:plasma membrane"/>
    <property type="evidence" value="ECO:0007669"/>
    <property type="project" value="UniProtKB-SubCell"/>
</dbReference>
<protein>
    <submittedName>
        <fullName evidence="10">ABC transporter ATP-binding protein</fullName>
    </submittedName>
</protein>
<dbReference type="Pfam" id="PF00664">
    <property type="entry name" value="ABC_membrane"/>
    <property type="match status" value="1"/>
</dbReference>
<dbReference type="InterPro" id="IPR017871">
    <property type="entry name" value="ABC_transporter-like_CS"/>
</dbReference>
<gene>
    <name evidence="10" type="ORF">WG68_12610</name>
</gene>
<evidence type="ECO:0000256" key="1">
    <source>
        <dbReference type="ARBA" id="ARBA00004651"/>
    </source>
</evidence>
<dbReference type="InterPro" id="IPR003439">
    <property type="entry name" value="ABC_transporter-like_ATP-bd"/>
</dbReference>
<dbReference type="InterPro" id="IPR014216">
    <property type="entry name" value="ABC_transptr_CydD"/>
</dbReference>
<feature type="transmembrane region" description="Helical" evidence="7">
    <location>
        <begin position="275"/>
        <end position="295"/>
    </location>
</feature>
<evidence type="ECO:0000256" key="7">
    <source>
        <dbReference type="SAM" id="Phobius"/>
    </source>
</evidence>
<dbReference type="GO" id="GO:0042883">
    <property type="term" value="P:cysteine transport"/>
    <property type="evidence" value="ECO:0007669"/>
    <property type="project" value="InterPro"/>
</dbReference>
<dbReference type="NCBIfam" id="TIGR02857">
    <property type="entry name" value="CydD"/>
    <property type="match status" value="1"/>
</dbReference>
<dbReference type="InterPro" id="IPR011527">
    <property type="entry name" value="ABC1_TM_dom"/>
</dbReference>
<evidence type="ECO:0000256" key="3">
    <source>
        <dbReference type="ARBA" id="ARBA00022741"/>
    </source>
</evidence>
<dbReference type="InterPro" id="IPR027417">
    <property type="entry name" value="P-loop_NTPase"/>
</dbReference>
<dbReference type="PATRIC" id="fig|336831.14.peg.1751"/>
<dbReference type="SUPFAM" id="SSF52540">
    <property type="entry name" value="P-loop containing nucleoside triphosphate hydrolases"/>
    <property type="match status" value="1"/>
</dbReference>
<feature type="transmembrane region" description="Helical" evidence="7">
    <location>
        <begin position="55"/>
        <end position="78"/>
    </location>
</feature>
<dbReference type="GO" id="GO:0140359">
    <property type="term" value="F:ABC-type transporter activity"/>
    <property type="evidence" value="ECO:0007669"/>
    <property type="project" value="InterPro"/>
</dbReference>
<keyword evidence="2 7" id="KW-0812">Transmembrane</keyword>
<evidence type="ECO:0000313" key="10">
    <source>
        <dbReference type="EMBL" id="KKO44979.1"/>
    </source>
</evidence>
<dbReference type="Pfam" id="PF00005">
    <property type="entry name" value="ABC_tran"/>
    <property type="match status" value="1"/>
</dbReference>
<evidence type="ECO:0000256" key="2">
    <source>
        <dbReference type="ARBA" id="ARBA00022692"/>
    </source>
</evidence>
<dbReference type="GO" id="GO:0016887">
    <property type="term" value="F:ATP hydrolysis activity"/>
    <property type="evidence" value="ECO:0007669"/>
    <property type="project" value="InterPro"/>
</dbReference>
<evidence type="ECO:0000313" key="11">
    <source>
        <dbReference type="Proteomes" id="UP000034228"/>
    </source>
</evidence>
<evidence type="ECO:0000256" key="5">
    <source>
        <dbReference type="ARBA" id="ARBA00022989"/>
    </source>
</evidence>
<feature type="transmembrane region" description="Helical" evidence="7">
    <location>
        <begin position="244"/>
        <end position="269"/>
    </location>
</feature>
<dbReference type="PROSITE" id="PS00211">
    <property type="entry name" value="ABC_TRANSPORTER_1"/>
    <property type="match status" value="1"/>
</dbReference>
<evidence type="ECO:0000256" key="4">
    <source>
        <dbReference type="ARBA" id="ARBA00022840"/>
    </source>
</evidence>
<dbReference type="SUPFAM" id="SSF90123">
    <property type="entry name" value="ABC transporter transmembrane region"/>
    <property type="match status" value="1"/>
</dbReference>
<keyword evidence="3" id="KW-0547">Nucleotide-binding</keyword>
<dbReference type="CDD" id="cd18584">
    <property type="entry name" value="ABC_6TM_AarD_CydD"/>
    <property type="match status" value="1"/>
</dbReference>
<evidence type="ECO:0000256" key="6">
    <source>
        <dbReference type="ARBA" id="ARBA00023136"/>
    </source>
</evidence>
<reference evidence="10 11" key="1">
    <citation type="submission" date="2015-03" db="EMBL/GenBank/DDBJ databases">
        <title>Draft genome sequences of two protease-producing strains of Arsukibacterium isolated from two cold and alkaline environments.</title>
        <authorList>
            <person name="Lylloff J.E."/>
            <person name="Skov L.B."/>
            <person name="Jepsen M."/>
            <person name="Hallin P.F."/>
            <person name="Sorensen S.J."/>
            <person name="Stougaard P."/>
            <person name="Glaring M.A."/>
        </authorList>
    </citation>
    <scope>NUCLEOTIDE SEQUENCE [LARGE SCALE GENOMIC DNA]</scope>
    <source>
        <strain evidence="10 11">GCM72</strain>
    </source>
</reference>
<keyword evidence="4 10" id="KW-0067">ATP-binding</keyword>
<dbReference type="Proteomes" id="UP000034228">
    <property type="component" value="Unassembled WGS sequence"/>
</dbReference>
<keyword evidence="6 7" id="KW-0472">Membrane</keyword>
<dbReference type="InterPro" id="IPR036640">
    <property type="entry name" value="ABC1_TM_sf"/>
</dbReference>
<accession>A0A0M2V3J1</accession>
<dbReference type="Gene3D" id="1.20.1560.10">
    <property type="entry name" value="ABC transporter type 1, transmembrane domain"/>
    <property type="match status" value="1"/>
</dbReference>
<dbReference type="GO" id="GO:0005524">
    <property type="term" value="F:ATP binding"/>
    <property type="evidence" value="ECO:0007669"/>
    <property type="project" value="UniProtKB-KW"/>
</dbReference>
<feature type="transmembrane region" description="Helical" evidence="7">
    <location>
        <begin position="170"/>
        <end position="189"/>
    </location>
</feature>
<dbReference type="PROSITE" id="PS50893">
    <property type="entry name" value="ABC_TRANSPORTER_2"/>
    <property type="match status" value="1"/>
</dbReference>
<dbReference type="PANTHER" id="PTHR24221:SF261">
    <property type="entry name" value="GLUTATHIONE_L-CYSTEINE TRANSPORT SYSTEM ATP-BINDING_PERMEASE PROTEIN CYDD"/>
    <property type="match status" value="1"/>
</dbReference>
<sequence length="577" mass="62350">MAAEFGSAQPLLRFISQQQAGKLRLAVVCGTLASACLIGQWYLLCWLLYQNLLAAPGFALPLPVLAGILAVIALRLLLLRAQELLASNASVAGRQALRQALLQSWQRRPVDQLQLQSPAALASQWLEDVEAFDGYLARYWPQQYLTLLSPLLILLAVCSVDWLAGLLLLISAPLIPLFMVLVGLGAEQLNQRHFVLRQRLAGHFLDRIRQLATIQRLQAVQASQLEVASRSDQYRRVLMRTLKVAFLSSAVLEFFSSVAIASVALYIGFGLLGAISWGPAAGLTLFSGLFILILAPEFFQPLRSFAQFYHDRASALAAANQLAPLLCPADFQAGQPASPVAPLQASAPPARQHLLINQLAVGYPAAGCLQANLNASLHTGQCLLISGESGLGKTTILQTLAGLLPPFSLNTPPGSMLLNQQPLAEHAIAYLPQQPWLINGSWADNLKLLAPTATEPQMLQVLQQLGLAELVLETQAGLYRQISELGQGLSGGQLQRLALARVLLAPTAVVLLDEPTASLDQQSRDLVLSALQQLKPQVMLILVSHDPALLTLADQHWQLAPPGQQVTQPTGQVVYEN</sequence>
<name>A0A0M2V3J1_9GAMM</name>
<dbReference type="EMBL" id="LAHO01000012">
    <property type="protein sequence ID" value="KKO44979.1"/>
    <property type="molecule type" value="Genomic_DNA"/>
</dbReference>